<accession>A0A2K9NK48</accession>
<keyword evidence="1" id="KW-0858">Xylan degradation</keyword>
<evidence type="ECO:0000259" key="3">
    <source>
        <dbReference type="Pfam" id="PF24793"/>
    </source>
</evidence>
<protein>
    <recommendedName>
        <fullName evidence="3">Glucosamine inositolphosphorylceramide transferase 1 N-terminal domain-containing protein</fullName>
    </recommendedName>
</protein>
<evidence type="ECO:0000256" key="1">
    <source>
        <dbReference type="ARBA" id="ARBA00022651"/>
    </source>
</evidence>
<dbReference type="Gene3D" id="2.115.10.20">
    <property type="entry name" value="Glycosyl hydrolase domain, family 43"/>
    <property type="match status" value="1"/>
</dbReference>
<dbReference type="SUPFAM" id="SSF75005">
    <property type="entry name" value="Arabinanase/levansucrase/invertase"/>
    <property type="match status" value="1"/>
</dbReference>
<dbReference type="EMBL" id="CP025613">
    <property type="protein sequence ID" value="AUN33433.1"/>
    <property type="molecule type" value="Genomic_DNA"/>
</dbReference>
<geneLocation type="plasmid" evidence="4 5">
    <name>unnamed1</name>
</geneLocation>
<dbReference type="InterPro" id="IPR052176">
    <property type="entry name" value="Glycosyl_Hydrlase_43_Enz"/>
</dbReference>
<dbReference type="KEGG" id="ncb:C0V82_24070"/>
<dbReference type="PANTHER" id="PTHR43772">
    <property type="entry name" value="ENDO-1,4-BETA-XYLANASE"/>
    <property type="match status" value="1"/>
</dbReference>
<dbReference type="GO" id="GO:0045493">
    <property type="term" value="P:xylan catabolic process"/>
    <property type="evidence" value="ECO:0007669"/>
    <property type="project" value="UniProtKB-KW"/>
</dbReference>
<dbReference type="InterPro" id="IPR023296">
    <property type="entry name" value="Glyco_hydro_beta-prop_sf"/>
</dbReference>
<gene>
    <name evidence="4" type="ORF">C0V82_24070</name>
</gene>
<evidence type="ECO:0000256" key="2">
    <source>
        <dbReference type="ARBA" id="ARBA00023277"/>
    </source>
</evidence>
<keyword evidence="4" id="KW-0614">Plasmid</keyword>
<dbReference type="Proteomes" id="UP000234752">
    <property type="component" value="Plasmid unnamed1"/>
</dbReference>
<name>A0A2K9NK48_9PROT</name>
<dbReference type="PANTHER" id="PTHR43772:SF2">
    <property type="entry name" value="PUTATIVE (AFU_ORTHOLOGUE AFUA_2G04480)-RELATED"/>
    <property type="match status" value="1"/>
</dbReference>
<reference evidence="4 5" key="1">
    <citation type="submission" date="2017-12" db="EMBL/GenBank/DDBJ databases">
        <title>Genomes of bacteria within cyanobacterial aggregates.</title>
        <authorList>
            <person name="Cai H."/>
        </authorList>
    </citation>
    <scope>NUCLEOTIDE SEQUENCE [LARGE SCALE GENOMIC DNA]</scope>
    <source>
        <strain evidence="4 5">TH16</strain>
        <plasmid evidence="4 5">unnamed1</plasmid>
    </source>
</reference>
<proteinExistence type="predicted"/>
<organism evidence="4 5">
    <name type="scientific">Niveispirillum cyanobacteriorum</name>
    <dbReference type="NCBI Taxonomy" id="1612173"/>
    <lineage>
        <taxon>Bacteria</taxon>
        <taxon>Pseudomonadati</taxon>
        <taxon>Pseudomonadota</taxon>
        <taxon>Alphaproteobacteria</taxon>
        <taxon>Rhodospirillales</taxon>
        <taxon>Azospirillaceae</taxon>
        <taxon>Niveispirillum</taxon>
    </lineage>
</organism>
<evidence type="ECO:0000313" key="5">
    <source>
        <dbReference type="Proteomes" id="UP000234752"/>
    </source>
</evidence>
<dbReference type="AlphaFoldDB" id="A0A2K9NK48"/>
<keyword evidence="2" id="KW-0119">Carbohydrate metabolism</keyword>
<evidence type="ECO:0000313" key="4">
    <source>
        <dbReference type="EMBL" id="AUN33433.1"/>
    </source>
</evidence>
<keyword evidence="1" id="KW-0624">Polysaccharide degradation</keyword>
<dbReference type="Pfam" id="PF24793">
    <property type="entry name" value="GINT1_N"/>
    <property type="match status" value="1"/>
</dbReference>
<feature type="domain" description="Glucosamine inositolphosphorylceramide transferase 1 N-terminal" evidence="3">
    <location>
        <begin position="21"/>
        <end position="293"/>
    </location>
</feature>
<sequence>MGHGPAADRALAMTPLPPDPWSIAIYQGPDPLHLSPLAGSHGPVMTREQVTDVRARFVADPFLFPHGGLWHLFFEVLNHDNGLGEVGWATSTDLTRWTYQRIVLREGIHLSYPQVFAHNGQIYMLPETLDAGAVRLYRADPFPTRWVPVADLVSGRLADPTLFYHDGRWWMFACPTPDRHDALVLYHADNLFGSWHPHPANPLRQSSPAGSRPGGRVVAWGGGLYRLAQDCGPRYGHGLRAFAITHLTSTAYEEVDCDQSPILAASGQGWNGKGMHHADIWPRAGGVIAAVDGLRRA</sequence>
<dbReference type="InterPro" id="IPR056442">
    <property type="entry name" value="GINT1_N"/>
</dbReference>
<keyword evidence="5" id="KW-1185">Reference proteome</keyword>